<dbReference type="EMBL" id="RSFW01000012">
    <property type="protein sequence ID" value="RSD27325.1"/>
    <property type="molecule type" value="Genomic_DNA"/>
</dbReference>
<accession>A0A3R9F213</accession>
<dbReference type="InterPro" id="IPR025177">
    <property type="entry name" value="MciZ"/>
</dbReference>
<dbReference type="Proteomes" id="UP000279911">
    <property type="component" value="Unassembled WGS sequence"/>
</dbReference>
<proteinExistence type="predicted"/>
<organism evidence="1 2">
    <name type="scientific">Mesobacillus subterraneus</name>
    <dbReference type="NCBI Taxonomy" id="285983"/>
    <lineage>
        <taxon>Bacteria</taxon>
        <taxon>Bacillati</taxon>
        <taxon>Bacillota</taxon>
        <taxon>Bacilli</taxon>
        <taxon>Bacillales</taxon>
        <taxon>Bacillaceae</taxon>
        <taxon>Mesobacillus</taxon>
    </lineage>
</organism>
<dbReference type="Pfam" id="PF13072">
    <property type="entry name" value="MciZ"/>
    <property type="match status" value="1"/>
</dbReference>
<comment type="caution">
    <text evidence="1">The sequence shown here is derived from an EMBL/GenBank/DDBJ whole genome shotgun (WGS) entry which is preliminary data.</text>
</comment>
<reference evidence="2" key="1">
    <citation type="submission" date="2018-12" db="EMBL/GenBank/DDBJ databases">
        <title>Bacillus chawlae sp. nov., Bacillus glennii sp. nov., and Bacillus saganii sp. nov. Isolated from the Vehicle Assembly Building at Kennedy Space Center where the Viking Spacecraft were Assembled.</title>
        <authorList>
            <person name="Seuylemezian A."/>
            <person name="Vaishampayan P."/>
        </authorList>
    </citation>
    <scope>NUCLEOTIDE SEQUENCE [LARGE SCALE GENOMIC DNA]</scope>
    <source>
        <strain evidence="2">DSM 13966</strain>
    </source>
</reference>
<dbReference type="OrthoDB" id="2990038at2"/>
<name>A0A3R9F213_9BACI</name>
<gene>
    <name evidence="1" type="primary">mciZ</name>
    <name evidence="1" type="ORF">EJA10_09580</name>
</gene>
<dbReference type="AlphaFoldDB" id="A0A3R9F213"/>
<sequence length="48" mass="5888">MKIYVHEQGITLTGKSWEIRRLLRQYSKKHVFVKDWIETIHQQGHRPD</sequence>
<dbReference type="RefSeq" id="WP_125479781.1">
    <property type="nucleotide sequence ID" value="NZ_RSFW01000012.1"/>
</dbReference>
<protein>
    <submittedName>
        <fullName evidence="1">Z-ring formation inhibitor MciZ</fullName>
    </submittedName>
</protein>
<evidence type="ECO:0000313" key="2">
    <source>
        <dbReference type="Proteomes" id="UP000279911"/>
    </source>
</evidence>
<evidence type="ECO:0000313" key="1">
    <source>
        <dbReference type="EMBL" id="RSD27325.1"/>
    </source>
</evidence>